<evidence type="ECO:0000313" key="1">
    <source>
        <dbReference type="EMBL" id="QII13365.1"/>
    </source>
</evidence>
<sequence length="77" mass="9039">MKHHKVEPIFAVCINNKDYEVSLELRKIYKVLHDAKAAEHHYIRVIDESGEDYLYPEDYFIPIELPKAVEKALLLVS</sequence>
<reference evidence="1 2" key="1">
    <citation type="submission" date="2020-02" db="EMBL/GenBank/DDBJ databases">
        <title>Newly sequenced genome of strain CSTR1 showed variability in Candidatus Kuenenia stuttgartiensis genomes.</title>
        <authorList>
            <person name="Ding C."/>
            <person name="Adrian L."/>
        </authorList>
    </citation>
    <scope>NUCLEOTIDE SEQUENCE [LARGE SCALE GENOMIC DNA]</scope>
    <source>
        <strain evidence="1 2">CSTR1</strain>
    </source>
</reference>
<name>A0A6G7GV25_KUEST</name>
<organism evidence="1 2">
    <name type="scientific">Kuenenia stuttgartiensis</name>
    <dbReference type="NCBI Taxonomy" id="174633"/>
    <lineage>
        <taxon>Bacteria</taxon>
        <taxon>Pseudomonadati</taxon>
        <taxon>Planctomycetota</taxon>
        <taxon>Candidatus Brocadiia</taxon>
        <taxon>Candidatus Brocadiales</taxon>
        <taxon>Candidatus Brocadiaceae</taxon>
        <taxon>Candidatus Kuenenia</taxon>
    </lineage>
</organism>
<gene>
    <name evidence="1" type="ORF">KsCSTR_39860</name>
</gene>
<dbReference type="AlphaFoldDB" id="A0A6G7GV25"/>
<proteinExistence type="predicted"/>
<protein>
    <submittedName>
        <fullName evidence="1">Uncharacterized protein</fullName>
    </submittedName>
</protein>
<accession>A0A6G7GV25</accession>
<dbReference type="Proteomes" id="UP000501926">
    <property type="component" value="Chromosome"/>
</dbReference>
<dbReference type="EMBL" id="CP049055">
    <property type="protein sequence ID" value="QII13365.1"/>
    <property type="molecule type" value="Genomic_DNA"/>
</dbReference>
<dbReference type="RefSeq" id="WP_164995367.1">
    <property type="nucleotide sequence ID" value="NZ_CP049055.1"/>
</dbReference>
<evidence type="ECO:0000313" key="2">
    <source>
        <dbReference type="Proteomes" id="UP000501926"/>
    </source>
</evidence>